<evidence type="ECO:0000313" key="7">
    <source>
        <dbReference type="EMBL" id="THU83467.1"/>
    </source>
</evidence>
<dbReference type="InterPro" id="IPR050416">
    <property type="entry name" value="FAD-linked_Oxidoreductase"/>
</dbReference>
<evidence type="ECO:0000256" key="2">
    <source>
        <dbReference type="ARBA" id="ARBA00022630"/>
    </source>
</evidence>
<name>A0A4S8L4J0_DENBC</name>
<keyword evidence="2" id="KW-0285">Flavoprotein</keyword>
<dbReference type="PROSITE" id="PS51387">
    <property type="entry name" value="FAD_PCMH"/>
    <property type="match status" value="1"/>
</dbReference>
<dbReference type="Gene3D" id="3.40.462.20">
    <property type="match status" value="1"/>
</dbReference>
<accession>A0A4S8L4J0</accession>
<evidence type="ECO:0000256" key="1">
    <source>
        <dbReference type="ARBA" id="ARBA00005466"/>
    </source>
</evidence>
<dbReference type="PANTHER" id="PTHR42973">
    <property type="entry name" value="BINDING OXIDOREDUCTASE, PUTATIVE (AFU_ORTHOLOGUE AFUA_1G17690)-RELATED"/>
    <property type="match status" value="1"/>
</dbReference>
<dbReference type="PANTHER" id="PTHR42973:SF13">
    <property type="entry name" value="FAD-BINDING PCMH-TYPE DOMAIN-CONTAINING PROTEIN"/>
    <property type="match status" value="1"/>
</dbReference>
<dbReference type="InterPro" id="IPR036318">
    <property type="entry name" value="FAD-bd_PCMH-like_sf"/>
</dbReference>
<sequence>MLVLAVATSFLLGSAYGRPSNRGLLPYLDVCHQIAGAISDASDVYFPGQLLYLKGVDHWMSSSDQNSACVVEPGIAEDVGVILGIVGSTQTPFAVRGGGHTGNAGYSSTEGVHISMFRFSEVTYDENAQTATIGTGLVWDDVYTALAPHNVNVVGGRVTGVGVAGFTLGGGFSWLTNQHGLTIDTLTSFELVKPDGEVATVTQSSDSDLFWAMKGGLNNYGIVTSFMLKTFPQGQVWGGLITYTANVLDDVANATAKFSAEVTDPKAAIITSANFLLAEPGVSQLLFYDGPTPPDGIFDDFLAIPHFTKDVSTRSFVSLVQAAPSNATAGQRGAFNTAPVQTLSAGVVKAMFNESLFWGSRLQFDTGSFISYDIEPFLPSHLSHNNSPSAWPPTRDVAYLPECLYFAWISPLHDDTFHDAMTQSVEQIQRVAIAEGQQGIDTAPPYTNYALFDVPVELIYGDSLPLMRSVKARVDPDNVMGLAGGIKI</sequence>
<dbReference type="Gene3D" id="3.30.43.10">
    <property type="entry name" value="Uridine Diphospho-n-acetylenolpyruvylglucosamine Reductase, domain 2"/>
    <property type="match status" value="1"/>
</dbReference>
<gene>
    <name evidence="7" type="ORF">K435DRAFT_689530</name>
</gene>
<dbReference type="SUPFAM" id="SSF56176">
    <property type="entry name" value="FAD-binding/transporter-associated domain-like"/>
    <property type="match status" value="1"/>
</dbReference>
<dbReference type="Gene3D" id="3.30.465.10">
    <property type="match status" value="1"/>
</dbReference>
<feature type="domain" description="FAD-binding PCMH-type" evidence="6">
    <location>
        <begin position="63"/>
        <end position="233"/>
    </location>
</feature>
<dbReference type="GO" id="GO:0016491">
    <property type="term" value="F:oxidoreductase activity"/>
    <property type="evidence" value="ECO:0007669"/>
    <property type="project" value="UniProtKB-KW"/>
</dbReference>
<protein>
    <submittedName>
        <fullName evidence="7">FAD-binding domain-containing protein</fullName>
    </submittedName>
</protein>
<dbReference type="GO" id="GO:0071949">
    <property type="term" value="F:FAD binding"/>
    <property type="evidence" value="ECO:0007669"/>
    <property type="project" value="InterPro"/>
</dbReference>
<dbReference type="Pfam" id="PF01565">
    <property type="entry name" value="FAD_binding_4"/>
    <property type="match status" value="1"/>
</dbReference>
<keyword evidence="4" id="KW-0560">Oxidoreductase</keyword>
<feature type="signal peptide" evidence="5">
    <location>
        <begin position="1"/>
        <end position="17"/>
    </location>
</feature>
<reference evidence="7 8" key="1">
    <citation type="journal article" date="2019" name="Nat. Ecol. Evol.">
        <title>Megaphylogeny resolves global patterns of mushroom evolution.</title>
        <authorList>
            <person name="Varga T."/>
            <person name="Krizsan K."/>
            <person name="Foldi C."/>
            <person name="Dima B."/>
            <person name="Sanchez-Garcia M."/>
            <person name="Sanchez-Ramirez S."/>
            <person name="Szollosi G.J."/>
            <person name="Szarkandi J.G."/>
            <person name="Papp V."/>
            <person name="Albert L."/>
            <person name="Andreopoulos W."/>
            <person name="Angelini C."/>
            <person name="Antonin V."/>
            <person name="Barry K.W."/>
            <person name="Bougher N.L."/>
            <person name="Buchanan P."/>
            <person name="Buyck B."/>
            <person name="Bense V."/>
            <person name="Catcheside P."/>
            <person name="Chovatia M."/>
            <person name="Cooper J."/>
            <person name="Damon W."/>
            <person name="Desjardin D."/>
            <person name="Finy P."/>
            <person name="Geml J."/>
            <person name="Haridas S."/>
            <person name="Hughes K."/>
            <person name="Justo A."/>
            <person name="Karasinski D."/>
            <person name="Kautmanova I."/>
            <person name="Kiss B."/>
            <person name="Kocsube S."/>
            <person name="Kotiranta H."/>
            <person name="LaButti K.M."/>
            <person name="Lechner B.E."/>
            <person name="Liimatainen K."/>
            <person name="Lipzen A."/>
            <person name="Lukacs Z."/>
            <person name="Mihaltcheva S."/>
            <person name="Morgado L.N."/>
            <person name="Niskanen T."/>
            <person name="Noordeloos M.E."/>
            <person name="Ohm R.A."/>
            <person name="Ortiz-Santana B."/>
            <person name="Ovrebo C."/>
            <person name="Racz N."/>
            <person name="Riley R."/>
            <person name="Savchenko A."/>
            <person name="Shiryaev A."/>
            <person name="Soop K."/>
            <person name="Spirin V."/>
            <person name="Szebenyi C."/>
            <person name="Tomsovsky M."/>
            <person name="Tulloss R.E."/>
            <person name="Uehling J."/>
            <person name="Grigoriev I.V."/>
            <person name="Vagvolgyi C."/>
            <person name="Papp T."/>
            <person name="Martin F.M."/>
            <person name="Miettinen O."/>
            <person name="Hibbett D.S."/>
            <person name="Nagy L.G."/>
        </authorList>
    </citation>
    <scope>NUCLEOTIDE SEQUENCE [LARGE SCALE GENOMIC DNA]</scope>
    <source>
        <strain evidence="7 8">CBS 962.96</strain>
    </source>
</reference>
<dbReference type="InterPro" id="IPR016167">
    <property type="entry name" value="FAD-bd_PCMH_sub1"/>
</dbReference>
<dbReference type="InterPro" id="IPR006094">
    <property type="entry name" value="Oxid_FAD_bind_N"/>
</dbReference>
<dbReference type="EMBL" id="ML179661">
    <property type="protein sequence ID" value="THU83467.1"/>
    <property type="molecule type" value="Genomic_DNA"/>
</dbReference>
<keyword evidence="3" id="KW-0274">FAD</keyword>
<dbReference type="Proteomes" id="UP000297245">
    <property type="component" value="Unassembled WGS sequence"/>
</dbReference>
<keyword evidence="5" id="KW-0732">Signal</keyword>
<comment type="similarity">
    <text evidence="1">Belongs to the oxygen-dependent FAD-linked oxidoreductase family.</text>
</comment>
<dbReference type="OrthoDB" id="2151789at2759"/>
<evidence type="ECO:0000256" key="5">
    <source>
        <dbReference type="SAM" id="SignalP"/>
    </source>
</evidence>
<proteinExistence type="inferred from homology"/>
<dbReference type="InterPro" id="IPR016166">
    <property type="entry name" value="FAD-bd_PCMH"/>
</dbReference>
<evidence type="ECO:0000259" key="6">
    <source>
        <dbReference type="PROSITE" id="PS51387"/>
    </source>
</evidence>
<evidence type="ECO:0000256" key="4">
    <source>
        <dbReference type="ARBA" id="ARBA00023002"/>
    </source>
</evidence>
<keyword evidence="8" id="KW-1185">Reference proteome</keyword>
<evidence type="ECO:0000313" key="8">
    <source>
        <dbReference type="Proteomes" id="UP000297245"/>
    </source>
</evidence>
<feature type="chain" id="PRO_5020401322" evidence="5">
    <location>
        <begin position="18"/>
        <end position="488"/>
    </location>
</feature>
<evidence type="ECO:0000256" key="3">
    <source>
        <dbReference type="ARBA" id="ARBA00022827"/>
    </source>
</evidence>
<dbReference type="InterPro" id="IPR016169">
    <property type="entry name" value="FAD-bd_PCMH_sub2"/>
</dbReference>
<organism evidence="7 8">
    <name type="scientific">Dendrothele bispora (strain CBS 962.96)</name>
    <dbReference type="NCBI Taxonomy" id="1314807"/>
    <lineage>
        <taxon>Eukaryota</taxon>
        <taxon>Fungi</taxon>
        <taxon>Dikarya</taxon>
        <taxon>Basidiomycota</taxon>
        <taxon>Agaricomycotina</taxon>
        <taxon>Agaricomycetes</taxon>
        <taxon>Agaricomycetidae</taxon>
        <taxon>Agaricales</taxon>
        <taxon>Agaricales incertae sedis</taxon>
        <taxon>Dendrothele</taxon>
    </lineage>
</organism>
<dbReference type="AlphaFoldDB" id="A0A4S8L4J0"/>